<dbReference type="AlphaFoldDB" id="A0AAV1WPE0"/>
<proteinExistence type="predicted"/>
<evidence type="ECO:0000256" key="1">
    <source>
        <dbReference type="SAM" id="Phobius"/>
    </source>
</evidence>
<evidence type="ECO:0000313" key="2">
    <source>
        <dbReference type="EMBL" id="CAL0310691.1"/>
    </source>
</evidence>
<evidence type="ECO:0000313" key="3">
    <source>
        <dbReference type="EMBL" id="CAL0310692.1"/>
    </source>
</evidence>
<dbReference type="Gene3D" id="3.30.530.20">
    <property type="match status" value="1"/>
</dbReference>
<sequence>MFDGWFSWVVMGDDKAVGSVFRVSISEDLPFAKSVREKIVAVDDAKRTLILDVAGIDEHVFHIWMCFIFSFCFAICTFSQHEAVDTRMLPSTYYF</sequence>
<dbReference type="Proteomes" id="UP001497480">
    <property type="component" value="Unassembled WGS sequence"/>
</dbReference>
<name>A0AAV1WPE0_LUPLU</name>
<organism evidence="3 4">
    <name type="scientific">Lupinus luteus</name>
    <name type="common">European yellow lupine</name>
    <dbReference type="NCBI Taxonomy" id="3873"/>
    <lineage>
        <taxon>Eukaryota</taxon>
        <taxon>Viridiplantae</taxon>
        <taxon>Streptophyta</taxon>
        <taxon>Embryophyta</taxon>
        <taxon>Tracheophyta</taxon>
        <taxon>Spermatophyta</taxon>
        <taxon>Magnoliopsida</taxon>
        <taxon>eudicotyledons</taxon>
        <taxon>Gunneridae</taxon>
        <taxon>Pentapetalae</taxon>
        <taxon>rosids</taxon>
        <taxon>fabids</taxon>
        <taxon>Fabales</taxon>
        <taxon>Fabaceae</taxon>
        <taxon>Papilionoideae</taxon>
        <taxon>50 kb inversion clade</taxon>
        <taxon>genistoids sensu lato</taxon>
        <taxon>core genistoids</taxon>
        <taxon>Genisteae</taxon>
        <taxon>Lupinus</taxon>
    </lineage>
</organism>
<dbReference type="EMBL" id="CAXHTB010000008">
    <property type="protein sequence ID" value="CAL0310692.1"/>
    <property type="molecule type" value="Genomic_DNA"/>
</dbReference>
<dbReference type="InterPro" id="IPR023393">
    <property type="entry name" value="START-like_dom_sf"/>
</dbReference>
<keyword evidence="1" id="KW-0812">Transmembrane</keyword>
<reference evidence="3 4" key="1">
    <citation type="submission" date="2024-03" db="EMBL/GenBank/DDBJ databases">
        <authorList>
            <person name="Martinez-Hernandez J."/>
        </authorList>
    </citation>
    <scope>NUCLEOTIDE SEQUENCE [LARGE SCALE GENOMIC DNA]</scope>
</reference>
<feature type="transmembrane region" description="Helical" evidence="1">
    <location>
        <begin position="61"/>
        <end position="79"/>
    </location>
</feature>
<gene>
    <name evidence="2" type="ORF">LLUT_LOCUS11751</name>
    <name evidence="3" type="ORF">LLUT_LOCUS11752</name>
</gene>
<keyword evidence="1" id="KW-1133">Transmembrane helix</keyword>
<protein>
    <submittedName>
        <fullName evidence="3">Uncharacterized protein</fullName>
    </submittedName>
</protein>
<dbReference type="EMBL" id="CAXHTB010000008">
    <property type="protein sequence ID" value="CAL0310691.1"/>
    <property type="molecule type" value="Genomic_DNA"/>
</dbReference>
<keyword evidence="1" id="KW-0472">Membrane</keyword>
<evidence type="ECO:0000313" key="4">
    <source>
        <dbReference type="Proteomes" id="UP001497480"/>
    </source>
</evidence>
<keyword evidence="4" id="KW-1185">Reference proteome</keyword>
<comment type="caution">
    <text evidence="3">The sequence shown here is derived from an EMBL/GenBank/DDBJ whole genome shotgun (WGS) entry which is preliminary data.</text>
</comment>
<accession>A0AAV1WPE0</accession>